<organism evidence="1 2">
    <name type="scientific">Paenibacillus oenotherae</name>
    <dbReference type="NCBI Taxonomy" id="1435645"/>
    <lineage>
        <taxon>Bacteria</taxon>
        <taxon>Bacillati</taxon>
        <taxon>Bacillota</taxon>
        <taxon>Bacilli</taxon>
        <taxon>Bacillales</taxon>
        <taxon>Paenibacillaceae</taxon>
        <taxon>Paenibacillus</taxon>
    </lineage>
</organism>
<accession>A0ABS7D804</accession>
<gene>
    <name evidence="1" type="ORF">K0T92_13035</name>
</gene>
<proteinExistence type="predicted"/>
<dbReference type="Proteomes" id="UP000812277">
    <property type="component" value="Unassembled WGS sequence"/>
</dbReference>
<protein>
    <submittedName>
        <fullName evidence="1">DNA sulfur modification protein DndB</fullName>
    </submittedName>
</protein>
<keyword evidence="2" id="KW-1185">Reference proteome</keyword>
<comment type="caution">
    <text evidence="1">The sequence shown here is derived from an EMBL/GenBank/DDBJ whole genome shotgun (WGS) entry which is preliminary data.</text>
</comment>
<evidence type="ECO:0000313" key="2">
    <source>
        <dbReference type="Proteomes" id="UP000812277"/>
    </source>
</evidence>
<dbReference type="InterPro" id="IPR017642">
    <property type="entry name" value="DNA_S_mod_DndB"/>
</dbReference>
<reference evidence="1 2" key="1">
    <citation type="submission" date="2021-07" db="EMBL/GenBank/DDBJ databases">
        <title>Paenibacillus radiodurans sp. nov., isolated from the southeastern edge of Tengger Desert.</title>
        <authorList>
            <person name="Zhang G."/>
        </authorList>
    </citation>
    <scope>NUCLEOTIDE SEQUENCE [LARGE SCALE GENOMIC DNA]</scope>
    <source>
        <strain evidence="1 2">DT7-4</strain>
    </source>
</reference>
<dbReference type="RefSeq" id="WP_219872919.1">
    <property type="nucleotide sequence ID" value="NZ_JAHZIJ010000008.1"/>
</dbReference>
<sequence length="475" mass="54255">MFQTVNEKDVRSLDQLIQRGDTSETQIKAFLSNNLGNSTLLTKLPMYEFYRMSDVANERSEDGKPVAQRKLDPKHASELARYILKGLLSTTILLHQEENGPMMITRMKLQEMIGKQPYLAMQPIVANLRTAGKNGKNLQGKPLVASDNEGIGARIWLSQKDILWVVDGQHRRKAIQLVIEFLEDIRMSQKYPPAKSSLFPHGREDRSIPQDELNVWLECYQITRSECTVNVEIHLGLDILEERQLFHDLNNLSKKIEKSLALEFDSSNPVNAFIKEELLESSIIKLTSGDKVDWDNDDGSFTRKDIVAINAHLILNKSNINGATPTIVQPRLKVAKRFWEAVTQIADFGEEGAKQKTVAAQPVVLKALAKLTFDMAFGKLAKEGLLDKLLDEFTELDFSHDNPMWRYYQLSEEEQKHFGLEGLKEYLPDESSGNRDIGKFEESTGWMRFGIKHNDIFPIIGDMIRWKLQLPKRKS</sequence>
<name>A0ABS7D804_9BACL</name>
<dbReference type="EMBL" id="JAHZIJ010000008">
    <property type="protein sequence ID" value="MBW7475671.1"/>
    <property type="molecule type" value="Genomic_DNA"/>
</dbReference>
<evidence type="ECO:0000313" key="1">
    <source>
        <dbReference type="EMBL" id="MBW7475671.1"/>
    </source>
</evidence>
<dbReference type="Pfam" id="PF14072">
    <property type="entry name" value="DndB"/>
    <property type="match status" value="1"/>
</dbReference>